<evidence type="ECO:0000259" key="1">
    <source>
        <dbReference type="Pfam" id="PF17775"/>
    </source>
</evidence>
<dbReference type="Pfam" id="PF02810">
    <property type="entry name" value="SEC-C"/>
    <property type="match status" value="1"/>
</dbReference>
<keyword evidence="3" id="KW-1185">Reference proteome</keyword>
<evidence type="ECO:0000313" key="2">
    <source>
        <dbReference type="EMBL" id="MDE5416526.1"/>
    </source>
</evidence>
<dbReference type="PANTHER" id="PTHR33747:SF1">
    <property type="entry name" value="ADENYLATE CYCLASE-ASSOCIATED CAP C-TERMINAL DOMAIN-CONTAINING PROTEIN"/>
    <property type="match status" value="1"/>
</dbReference>
<evidence type="ECO:0000313" key="3">
    <source>
        <dbReference type="Proteomes" id="UP001528920"/>
    </source>
</evidence>
<dbReference type="EMBL" id="JAKJSC010000001">
    <property type="protein sequence ID" value="MDE5416526.1"/>
    <property type="molecule type" value="Genomic_DNA"/>
</dbReference>
<protein>
    <submittedName>
        <fullName evidence="2">YchJ family protein</fullName>
    </submittedName>
</protein>
<dbReference type="Proteomes" id="UP001528920">
    <property type="component" value="Unassembled WGS sequence"/>
</dbReference>
<reference evidence="2 3" key="1">
    <citation type="submission" date="2022-01" db="EMBL/GenBank/DDBJ databases">
        <title>Labilibaculum sp. nov, a marine bacterium isolated from Antarctica.</title>
        <authorList>
            <person name="Dai W."/>
        </authorList>
    </citation>
    <scope>NUCLEOTIDE SEQUENCE [LARGE SCALE GENOMIC DNA]</scope>
    <source>
        <strain evidence="2 3">DW002</strain>
    </source>
</reference>
<dbReference type="PANTHER" id="PTHR33747">
    <property type="entry name" value="UPF0225 PROTEIN SCO1677"/>
    <property type="match status" value="1"/>
</dbReference>
<dbReference type="RefSeq" id="WP_275107868.1">
    <property type="nucleotide sequence ID" value="NZ_JAKJSC010000001.1"/>
</dbReference>
<name>A0ABT5VM71_9BACT</name>
<dbReference type="NCBIfam" id="NF002449">
    <property type="entry name" value="PRK01617.1"/>
    <property type="match status" value="1"/>
</dbReference>
<accession>A0ABT5VM71</accession>
<dbReference type="InterPro" id="IPR004027">
    <property type="entry name" value="SEC_C_motif"/>
</dbReference>
<dbReference type="InterPro" id="IPR048469">
    <property type="entry name" value="YchJ-like_M"/>
</dbReference>
<dbReference type="InterPro" id="IPR032710">
    <property type="entry name" value="NTF2-like_dom_sf"/>
</dbReference>
<dbReference type="Gene3D" id="3.10.450.50">
    <property type="match status" value="1"/>
</dbReference>
<comment type="caution">
    <text evidence="2">The sequence shown here is derived from an EMBL/GenBank/DDBJ whole genome shotgun (WGS) entry which is preliminary data.</text>
</comment>
<feature type="domain" description="YchJ-like middle NTF2-like" evidence="1">
    <location>
        <begin position="29"/>
        <end position="128"/>
    </location>
</feature>
<proteinExistence type="predicted"/>
<dbReference type="Pfam" id="PF17775">
    <property type="entry name" value="YchJ_M-like"/>
    <property type="match status" value="1"/>
</dbReference>
<dbReference type="NCBIfam" id="NF002486">
    <property type="entry name" value="PRK01752.1"/>
    <property type="match status" value="1"/>
</dbReference>
<organism evidence="2 3">
    <name type="scientific">Paralabilibaculum antarcticum</name>
    <dbReference type="NCBI Taxonomy" id="2912572"/>
    <lineage>
        <taxon>Bacteria</taxon>
        <taxon>Pseudomonadati</taxon>
        <taxon>Bacteroidota</taxon>
        <taxon>Bacteroidia</taxon>
        <taxon>Marinilabiliales</taxon>
        <taxon>Marinifilaceae</taxon>
        <taxon>Paralabilibaculum</taxon>
    </lineage>
</organism>
<dbReference type="SUPFAM" id="SSF103642">
    <property type="entry name" value="Sec-C motif"/>
    <property type="match status" value="1"/>
</dbReference>
<gene>
    <name evidence="2" type="ORF">L3049_00800</name>
</gene>
<dbReference type="SUPFAM" id="SSF54427">
    <property type="entry name" value="NTF2-like"/>
    <property type="match status" value="1"/>
</dbReference>
<sequence>MVQNCYCGKKFEYEHCCGAIHSGKSAATTAEDLMRTRYSAFVKANIDYILATYASETRPLEERDDILEWTRSVEWLGLEVLSTEKGKVNDSEGWVEFKASFKEDGQKQIMHEKSYFQKENGCWVYVSGEYPKKELEHKLPNRNDPCFCGSGKKFKKCCFNK</sequence>